<feature type="non-terminal residue" evidence="1">
    <location>
        <position position="29"/>
    </location>
</feature>
<proteinExistence type="predicted"/>
<keyword evidence="2" id="KW-1185">Reference proteome</keyword>
<dbReference type="Proteomes" id="UP001059596">
    <property type="component" value="Unassembled WGS sequence"/>
</dbReference>
<evidence type="ECO:0000313" key="2">
    <source>
        <dbReference type="Proteomes" id="UP001059596"/>
    </source>
</evidence>
<name>A0A9Q0BL59_9MUSC</name>
<evidence type="ECO:0000313" key="1">
    <source>
        <dbReference type="EMBL" id="KAI8035464.1"/>
    </source>
</evidence>
<dbReference type="EMBL" id="JAMKOV010000036">
    <property type="protein sequence ID" value="KAI8035464.1"/>
    <property type="molecule type" value="Genomic_DNA"/>
</dbReference>
<gene>
    <name evidence="1" type="ORF">M5D96_011751</name>
</gene>
<comment type="caution">
    <text evidence="1">The sequence shown here is derived from an EMBL/GenBank/DDBJ whole genome shotgun (WGS) entry which is preliminary data.</text>
</comment>
<sequence length="29" mass="3496">MWKLFYARDPAVMQCGTTSRTRRVRSCFQ</sequence>
<protein>
    <submittedName>
        <fullName evidence="1">Uncharacterized protein</fullName>
    </submittedName>
</protein>
<organism evidence="1 2">
    <name type="scientific">Drosophila gunungcola</name>
    <name type="common">fruit fly</name>
    <dbReference type="NCBI Taxonomy" id="103775"/>
    <lineage>
        <taxon>Eukaryota</taxon>
        <taxon>Metazoa</taxon>
        <taxon>Ecdysozoa</taxon>
        <taxon>Arthropoda</taxon>
        <taxon>Hexapoda</taxon>
        <taxon>Insecta</taxon>
        <taxon>Pterygota</taxon>
        <taxon>Neoptera</taxon>
        <taxon>Endopterygota</taxon>
        <taxon>Diptera</taxon>
        <taxon>Brachycera</taxon>
        <taxon>Muscomorpha</taxon>
        <taxon>Ephydroidea</taxon>
        <taxon>Drosophilidae</taxon>
        <taxon>Drosophila</taxon>
        <taxon>Sophophora</taxon>
    </lineage>
</organism>
<accession>A0A9Q0BL59</accession>
<dbReference type="AlphaFoldDB" id="A0A9Q0BL59"/>
<reference evidence="1" key="1">
    <citation type="journal article" date="2023" name="Genome Biol. Evol.">
        <title>Long-read-based Genome Assembly of Drosophila gunungcola Reveals Fewer Chemosensory Genes in Flower-breeding Species.</title>
        <authorList>
            <person name="Negi A."/>
            <person name="Liao B.Y."/>
            <person name="Yeh S.D."/>
        </authorList>
    </citation>
    <scope>NUCLEOTIDE SEQUENCE</scope>
    <source>
        <strain evidence="1">Sukarami</strain>
    </source>
</reference>